<evidence type="ECO:0000313" key="11">
    <source>
        <dbReference type="EMBL" id="HGD13343.1"/>
    </source>
</evidence>
<dbReference type="InterPro" id="IPR050790">
    <property type="entry name" value="ExbB/TolQ_transport"/>
</dbReference>
<evidence type="ECO:0000256" key="2">
    <source>
        <dbReference type="ARBA" id="ARBA00022448"/>
    </source>
</evidence>
<dbReference type="GO" id="GO:0017038">
    <property type="term" value="P:protein import"/>
    <property type="evidence" value="ECO:0007669"/>
    <property type="project" value="TreeGrafter"/>
</dbReference>
<keyword evidence="4 9" id="KW-0812">Transmembrane</keyword>
<keyword evidence="2 8" id="KW-0813">Transport</keyword>
<feature type="transmembrane region" description="Helical" evidence="9">
    <location>
        <begin position="159"/>
        <end position="180"/>
    </location>
</feature>
<comment type="subcellular location">
    <subcellularLocation>
        <location evidence="1">Cell membrane</location>
        <topology evidence="1">Multi-pass membrane protein</topology>
    </subcellularLocation>
    <subcellularLocation>
        <location evidence="8">Membrane</location>
        <topology evidence="8">Multi-pass membrane protein</topology>
    </subcellularLocation>
</comment>
<evidence type="ECO:0000256" key="6">
    <source>
        <dbReference type="ARBA" id="ARBA00022989"/>
    </source>
</evidence>
<keyword evidence="5 8" id="KW-0653">Protein transport</keyword>
<dbReference type="InterPro" id="IPR002898">
    <property type="entry name" value="MotA_ExbB_proton_chnl"/>
</dbReference>
<evidence type="ECO:0000256" key="8">
    <source>
        <dbReference type="RuleBase" id="RU004057"/>
    </source>
</evidence>
<evidence type="ECO:0000256" key="9">
    <source>
        <dbReference type="SAM" id="Phobius"/>
    </source>
</evidence>
<dbReference type="PANTHER" id="PTHR30625:SF15">
    <property type="entry name" value="BIOPOLYMER TRANSPORT PROTEIN EXBB"/>
    <property type="match status" value="1"/>
</dbReference>
<keyword evidence="6 9" id="KW-1133">Transmembrane helix</keyword>
<evidence type="ECO:0000259" key="10">
    <source>
        <dbReference type="Pfam" id="PF01618"/>
    </source>
</evidence>
<evidence type="ECO:0000256" key="3">
    <source>
        <dbReference type="ARBA" id="ARBA00022475"/>
    </source>
</evidence>
<dbReference type="GO" id="GO:0005886">
    <property type="term" value="C:plasma membrane"/>
    <property type="evidence" value="ECO:0007669"/>
    <property type="project" value="UniProtKB-SubCell"/>
</dbReference>
<proteinExistence type="inferred from homology"/>
<feature type="transmembrane region" description="Helical" evidence="9">
    <location>
        <begin position="117"/>
        <end position="139"/>
    </location>
</feature>
<sequence length="240" mass="26122">MIMGQSLVAVFKNSLVMLILLFASIIALALIIERFWYFTKNRFNTARGLIKIRQLLNQSGVEAALNWSRAQKNPLGRLFTVALDNFGLNPDELSDLLYSLILEERLKYERLLGGMGTLANAATLLGLLGTVTGLINAFSNIAATGSGGPAVVSRGIAEALLTTAFGLLIGIPVLFFYNYFSKKAADLALSLESTAERLVVMLQRYKLQSGIKVPPATANSTPAVITEPKPATTEDHNWKF</sequence>
<comment type="caution">
    <text evidence="11">The sequence shown here is derived from an EMBL/GenBank/DDBJ whole genome shotgun (WGS) entry which is preliminary data.</text>
</comment>
<protein>
    <submittedName>
        <fullName evidence="11">MotA/TolQ/ExbB proton channel family protein</fullName>
    </submittedName>
</protein>
<dbReference type="EMBL" id="DTMZ01000103">
    <property type="protein sequence ID" value="HGD13343.1"/>
    <property type="molecule type" value="Genomic_DNA"/>
</dbReference>
<dbReference type="AlphaFoldDB" id="A0A7V3PTW3"/>
<gene>
    <name evidence="11" type="ORF">ENX16_04615</name>
</gene>
<keyword evidence="7 9" id="KW-0472">Membrane</keyword>
<reference evidence="11" key="1">
    <citation type="journal article" date="2020" name="mSystems">
        <title>Genome- and Community-Level Interaction Insights into Carbon Utilization and Element Cycling Functions of Hydrothermarchaeota in Hydrothermal Sediment.</title>
        <authorList>
            <person name="Zhou Z."/>
            <person name="Liu Y."/>
            <person name="Xu W."/>
            <person name="Pan J."/>
            <person name="Luo Z.H."/>
            <person name="Li M."/>
        </authorList>
    </citation>
    <scope>NUCLEOTIDE SEQUENCE [LARGE SCALE GENOMIC DNA]</scope>
    <source>
        <strain evidence="11">SpSt-914</strain>
    </source>
</reference>
<feature type="domain" description="MotA/TolQ/ExbB proton channel" evidence="10">
    <location>
        <begin position="71"/>
        <end position="192"/>
    </location>
</feature>
<evidence type="ECO:0000256" key="4">
    <source>
        <dbReference type="ARBA" id="ARBA00022692"/>
    </source>
</evidence>
<feature type="transmembrane region" description="Helical" evidence="9">
    <location>
        <begin position="15"/>
        <end position="37"/>
    </location>
</feature>
<evidence type="ECO:0000256" key="5">
    <source>
        <dbReference type="ARBA" id="ARBA00022927"/>
    </source>
</evidence>
<accession>A0A7V3PTW3</accession>
<dbReference type="PANTHER" id="PTHR30625">
    <property type="entry name" value="PROTEIN TOLQ"/>
    <property type="match status" value="1"/>
</dbReference>
<organism evidence="11">
    <name type="scientific">candidate division WOR-3 bacterium</name>
    <dbReference type="NCBI Taxonomy" id="2052148"/>
    <lineage>
        <taxon>Bacteria</taxon>
        <taxon>Bacteria division WOR-3</taxon>
    </lineage>
</organism>
<name>A0A7V3PTW3_UNCW3</name>
<evidence type="ECO:0000256" key="7">
    <source>
        <dbReference type="ARBA" id="ARBA00023136"/>
    </source>
</evidence>
<keyword evidence="3" id="KW-1003">Cell membrane</keyword>
<evidence type="ECO:0000256" key="1">
    <source>
        <dbReference type="ARBA" id="ARBA00004651"/>
    </source>
</evidence>
<comment type="similarity">
    <text evidence="8">Belongs to the exbB/tolQ family.</text>
</comment>
<dbReference type="Pfam" id="PF01618">
    <property type="entry name" value="MotA_ExbB"/>
    <property type="match status" value="1"/>
</dbReference>